<dbReference type="RefSeq" id="WP_074746408.1">
    <property type="nucleotide sequence ID" value="NZ_FOCT01000006.1"/>
</dbReference>
<evidence type="ECO:0000313" key="1">
    <source>
        <dbReference type="EMBL" id="SEN72798.1"/>
    </source>
</evidence>
<proteinExistence type="predicted"/>
<dbReference type="Proteomes" id="UP000183898">
    <property type="component" value="Unassembled WGS sequence"/>
</dbReference>
<dbReference type="AlphaFoldDB" id="A0A1H8IYN9"/>
<evidence type="ECO:0000313" key="2">
    <source>
        <dbReference type="Proteomes" id="UP000183898"/>
    </source>
</evidence>
<dbReference type="EMBL" id="FOCT01000006">
    <property type="protein sequence ID" value="SEN72798.1"/>
    <property type="molecule type" value="Genomic_DNA"/>
</dbReference>
<accession>A0A1H8IYN9</accession>
<gene>
    <name evidence="1" type="ORF">SAMN05216404_106206</name>
</gene>
<protein>
    <submittedName>
        <fullName evidence="1">Uncharacterized protein</fullName>
    </submittedName>
</protein>
<sequence>MTDRKHNHYYRLCPYPHIDVYRVLELFEVTDPALQHIIKKALCAGQRGAKDFRKDLEEIVDTGNRRIEMLDEDVEAGQG</sequence>
<reference evidence="1 2" key="1">
    <citation type="submission" date="2016-10" db="EMBL/GenBank/DDBJ databases">
        <authorList>
            <person name="de Groot N.N."/>
        </authorList>
    </citation>
    <scope>NUCLEOTIDE SEQUENCE [LARGE SCALE GENOMIC DNA]</scope>
    <source>
        <strain evidence="1 2">Nl18</strain>
    </source>
</reference>
<name>A0A1H8IYN9_9PROT</name>
<organism evidence="1 2">
    <name type="scientific">Nitrosospira multiformis</name>
    <dbReference type="NCBI Taxonomy" id="1231"/>
    <lineage>
        <taxon>Bacteria</taxon>
        <taxon>Pseudomonadati</taxon>
        <taxon>Pseudomonadota</taxon>
        <taxon>Betaproteobacteria</taxon>
        <taxon>Nitrosomonadales</taxon>
        <taxon>Nitrosomonadaceae</taxon>
        <taxon>Nitrosospira</taxon>
    </lineage>
</organism>